<name>A0A9Q1EI45_SYNKA</name>
<proteinExistence type="predicted"/>
<protein>
    <submittedName>
        <fullName evidence="2">Uncharacterized protein</fullName>
    </submittedName>
</protein>
<sequence>MLLKPSGDHFRCADGVIIKDIFHRRRALKCCEGVCSAVYSLLQLETPNLLTHQASHLRDHTSIVFKVVDPSFLTLLDCPAWLRHSRVLHPISPVTCESLASYTLSAIPCSLSPEVLISPPFGKEREVRKGACSRKRRLSAFFGRKISSPAMPADRFRMFLAILSCLTFGGATSINHRGARQTVSRPRSPRRSEGGESSQAQPNASLL</sequence>
<feature type="region of interest" description="Disordered" evidence="1">
    <location>
        <begin position="177"/>
        <end position="207"/>
    </location>
</feature>
<reference evidence="2" key="1">
    <citation type="journal article" date="2023" name="Science">
        <title>Genome structures resolve the early diversification of teleost fishes.</title>
        <authorList>
            <person name="Parey E."/>
            <person name="Louis A."/>
            <person name="Montfort J."/>
            <person name="Bouchez O."/>
            <person name="Roques C."/>
            <person name="Iampietro C."/>
            <person name="Lluch J."/>
            <person name="Castinel A."/>
            <person name="Donnadieu C."/>
            <person name="Desvignes T."/>
            <person name="Floi Bucao C."/>
            <person name="Jouanno E."/>
            <person name="Wen M."/>
            <person name="Mejri S."/>
            <person name="Dirks R."/>
            <person name="Jansen H."/>
            <person name="Henkel C."/>
            <person name="Chen W.J."/>
            <person name="Zahm M."/>
            <person name="Cabau C."/>
            <person name="Klopp C."/>
            <person name="Thompson A.W."/>
            <person name="Robinson-Rechavi M."/>
            <person name="Braasch I."/>
            <person name="Lecointre G."/>
            <person name="Bobe J."/>
            <person name="Postlethwait J.H."/>
            <person name="Berthelot C."/>
            <person name="Roest Crollius H."/>
            <person name="Guiguen Y."/>
        </authorList>
    </citation>
    <scope>NUCLEOTIDE SEQUENCE</scope>
    <source>
        <strain evidence="2">WJC10195</strain>
    </source>
</reference>
<dbReference type="Proteomes" id="UP001152622">
    <property type="component" value="Chromosome 17"/>
</dbReference>
<dbReference type="EMBL" id="JAINUF010000017">
    <property type="protein sequence ID" value="KAJ8339206.1"/>
    <property type="molecule type" value="Genomic_DNA"/>
</dbReference>
<comment type="caution">
    <text evidence="2">The sequence shown here is derived from an EMBL/GenBank/DDBJ whole genome shotgun (WGS) entry which is preliminary data.</text>
</comment>
<evidence type="ECO:0000313" key="2">
    <source>
        <dbReference type="EMBL" id="KAJ8339206.1"/>
    </source>
</evidence>
<dbReference type="AlphaFoldDB" id="A0A9Q1EI45"/>
<organism evidence="2 3">
    <name type="scientific">Synaphobranchus kaupii</name>
    <name type="common">Kaup's arrowtooth eel</name>
    <dbReference type="NCBI Taxonomy" id="118154"/>
    <lineage>
        <taxon>Eukaryota</taxon>
        <taxon>Metazoa</taxon>
        <taxon>Chordata</taxon>
        <taxon>Craniata</taxon>
        <taxon>Vertebrata</taxon>
        <taxon>Euteleostomi</taxon>
        <taxon>Actinopterygii</taxon>
        <taxon>Neopterygii</taxon>
        <taxon>Teleostei</taxon>
        <taxon>Anguilliformes</taxon>
        <taxon>Synaphobranchidae</taxon>
        <taxon>Synaphobranchus</taxon>
    </lineage>
</organism>
<evidence type="ECO:0000256" key="1">
    <source>
        <dbReference type="SAM" id="MobiDB-lite"/>
    </source>
</evidence>
<evidence type="ECO:0000313" key="3">
    <source>
        <dbReference type="Proteomes" id="UP001152622"/>
    </source>
</evidence>
<gene>
    <name evidence="2" type="ORF">SKAU_G00359920</name>
</gene>
<accession>A0A9Q1EI45</accession>
<keyword evidence="3" id="KW-1185">Reference proteome</keyword>